<sequence length="142" mass="15585">MSYVTTAQMIERYGRSLLLDLTDRTDPPVGEINQSTMDVAFQTAAALIDGYLATRYRLPLNPMSDLIQPLAEKLVIYDLHTYTPDQKITDEHKNAIATLKLIADGTLRLPSGGIEPQGTGGTGAQSTDRDREMTPDKLSGFI</sequence>
<proteinExistence type="predicted"/>
<reference evidence="2 3" key="1">
    <citation type="submission" date="2018-03" db="EMBL/GenBank/DDBJ databases">
        <authorList>
            <person name="Keele B.F."/>
        </authorList>
    </citation>
    <scope>NUCLEOTIDE SEQUENCE [LARGE SCALE GENOMIC DNA]</scope>
    <source>
        <strain evidence="2 3">CECT 8599</strain>
    </source>
</reference>
<dbReference type="Proteomes" id="UP000244880">
    <property type="component" value="Unassembled WGS sequence"/>
</dbReference>
<organism evidence="2 3">
    <name type="scientific">Ascidiaceihabitans donghaensis</name>
    <dbReference type="NCBI Taxonomy" id="1510460"/>
    <lineage>
        <taxon>Bacteria</taxon>
        <taxon>Pseudomonadati</taxon>
        <taxon>Pseudomonadota</taxon>
        <taxon>Alphaproteobacteria</taxon>
        <taxon>Rhodobacterales</taxon>
        <taxon>Paracoccaceae</taxon>
        <taxon>Ascidiaceihabitans</taxon>
    </lineage>
</organism>
<evidence type="ECO:0008006" key="4">
    <source>
        <dbReference type="Google" id="ProtNLM"/>
    </source>
</evidence>
<gene>
    <name evidence="2" type="ORF">ASD8599_01731</name>
</gene>
<dbReference type="EMBL" id="OMOR01000001">
    <property type="protein sequence ID" value="SPH20990.1"/>
    <property type="molecule type" value="Genomic_DNA"/>
</dbReference>
<keyword evidence="3" id="KW-1185">Reference proteome</keyword>
<dbReference type="AlphaFoldDB" id="A0A2R8BD36"/>
<accession>A0A2R8BD36</accession>
<dbReference type="RefSeq" id="WP_181364444.1">
    <property type="nucleotide sequence ID" value="NZ_OMOR01000001.1"/>
</dbReference>
<dbReference type="InterPro" id="IPR009752">
    <property type="entry name" value="Phage_Mu_GpJ"/>
</dbReference>
<evidence type="ECO:0000256" key="1">
    <source>
        <dbReference type="SAM" id="MobiDB-lite"/>
    </source>
</evidence>
<name>A0A2R8BD36_9RHOB</name>
<feature type="region of interest" description="Disordered" evidence="1">
    <location>
        <begin position="110"/>
        <end position="142"/>
    </location>
</feature>
<protein>
    <recommendedName>
        <fullName evidence="4">DUF1320 domain-containing protein</fullName>
    </recommendedName>
</protein>
<evidence type="ECO:0000313" key="2">
    <source>
        <dbReference type="EMBL" id="SPH20990.1"/>
    </source>
</evidence>
<dbReference type="Pfam" id="PF07030">
    <property type="entry name" value="Phage_Mu_Gp36"/>
    <property type="match status" value="1"/>
</dbReference>
<evidence type="ECO:0000313" key="3">
    <source>
        <dbReference type="Proteomes" id="UP000244880"/>
    </source>
</evidence>